<keyword evidence="7 12" id="KW-1133">Transmembrane helix</keyword>
<proteinExistence type="predicted"/>
<keyword evidence="3" id="KW-0433">Leucine-rich repeat</keyword>
<comment type="caution">
    <text evidence="15">The sequence shown here is derived from an EMBL/GenBank/DDBJ whole genome shotgun (WGS) entry which is preliminary data.</text>
</comment>
<dbReference type="Pfam" id="PF07679">
    <property type="entry name" value="I-set"/>
    <property type="match status" value="2"/>
</dbReference>
<dbReference type="PROSITE" id="PS51450">
    <property type="entry name" value="LRR"/>
    <property type="match status" value="3"/>
</dbReference>
<protein>
    <submittedName>
        <fullName evidence="15">Leucine-rich repeats and immunoglobulin-like domains protein 3</fullName>
    </submittedName>
</protein>
<keyword evidence="10" id="KW-0325">Glycoprotein</keyword>
<dbReference type="SUPFAM" id="SSF52058">
    <property type="entry name" value="L domain-like"/>
    <property type="match status" value="1"/>
</dbReference>
<reference evidence="15 16" key="1">
    <citation type="journal article" date="2019" name="Sci. Rep.">
        <title>Orb-weaving spider Araneus ventricosus genome elucidates the spidroin gene catalogue.</title>
        <authorList>
            <person name="Kono N."/>
            <person name="Nakamura H."/>
            <person name="Ohtoshi R."/>
            <person name="Moran D.A.P."/>
            <person name="Shinohara A."/>
            <person name="Yoshida Y."/>
            <person name="Fujiwara M."/>
            <person name="Mori M."/>
            <person name="Tomita M."/>
            <person name="Arakawa K."/>
        </authorList>
    </citation>
    <scope>NUCLEOTIDE SEQUENCE [LARGE SCALE GENOMIC DNA]</scope>
</reference>
<evidence type="ECO:0000313" key="14">
    <source>
        <dbReference type="EMBL" id="GBN22527.1"/>
    </source>
</evidence>
<dbReference type="SMART" id="SM00364">
    <property type="entry name" value="LRR_BAC"/>
    <property type="match status" value="5"/>
</dbReference>
<dbReference type="InterPro" id="IPR026906">
    <property type="entry name" value="LRR_5"/>
</dbReference>
<evidence type="ECO:0000256" key="6">
    <source>
        <dbReference type="ARBA" id="ARBA00022737"/>
    </source>
</evidence>
<dbReference type="FunFam" id="3.80.10.10:FF:001438">
    <property type="entry name" value="Uncharacterized protein"/>
    <property type="match status" value="1"/>
</dbReference>
<evidence type="ECO:0000256" key="1">
    <source>
        <dbReference type="ARBA" id="ARBA00004236"/>
    </source>
</evidence>
<dbReference type="Pfam" id="PF13306">
    <property type="entry name" value="LRR_5"/>
    <property type="match status" value="1"/>
</dbReference>
<evidence type="ECO:0000259" key="13">
    <source>
        <dbReference type="PROSITE" id="PS50835"/>
    </source>
</evidence>
<dbReference type="InterPro" id="IPR050467">
    <property type="entry name" value="LRFN"/>
</dbReference>
<dbReference type="PANTHER" id="PTHR45842">
    <property type="entry name" value="SYNAPTIC ADHESION-LIKE MOLECULE SALM"/>
    <property type="match status" value="1"/>
</dbReference>
<dbReference type="InterPro" id="IPR003598">
    <property type="entry name" value="Ig_sub2"/>
</dbReference>
<evidence type="ECO:0000256" key="5">
    <source>
        <dbReference type="ARBA" id="ARBA00022729"/>
    </source>
</evidence>
<evidence type="ECO:0000256" key="3">
    <source>
        <dbReference type="ARBA" id="ARBA00022614"/>
    </source>
</evidence>
<evidence type="ECO:0000256" key="2">
    <source>
        <dbReference type="ARBA" id="ARBA00022475"/>
    </source>
</evidence>
<feature type="compositionally biased region" description="Low complexity" evidence="11">
    <location>
        <begin position="1011"/>
        <end position="1020"/>
    </location>
</feature>
<keyword evidence="16" id="KW-1185">Reference proteome</keyword>
<dbReference type="Gene3D" id="3.80.10.10">
    <property type="entry name" value="Ribonuclease Inhibitor"/>
    <property type="match status" value="3"/>
</dbReference>
<keyword evidence="4 12" id="KW-0812">Transmembrane</keyword>
<dbReference type="EMBL" id="BGPR01006875">
    <property type="protein sequence ID" value="GBN22527.1"/>
    <property type="molecule type" value="Genomic_DNA"/>
</dbReference>
<dbReference type="InterPro" id="IPR032675">
    <property type="entry name" value="LRR_dom_sf"/>
</dbReference>
<dbReference type="InterPro" id="IPR003591">
    <property type="entry name" value="Leu-rich_rpt_typical-subtyp"/>
</dbReference>
<keyword evidence="5" id="KW-0732">Signal</keyword>
<dbReference type="Gene3D" id="2.60.40.10">
    <property type="entry name" value="Immunoglobulins"/>
    <property type="match status" value="3"/>
</dbReference>
<feature type="domain" description="Ig-like" evidence="13">
    <location>
        <begin position="825"/>
        <end position="914"/>
    </location>
</feature>
<keyword evidence="6" id="KW-0677">Repeat</keyword>
<evidence type="ECO:0000256" key="11">
    <source>
        <dbReference type="SAM" id="MobiDB-lite"/>
    </source>
</evidence>
<dbReference type="InterPro" id="IPR013098">
    <property type="entry name" value="Ig_I-set"/>
</dbReference>
<dbReference type="Pfam" id="PF13927">
    <property type="entry name" value="Ig_3"/>
    <property type="match status" value="1"/>
</dbReference>
<dbReference type="Pfam" id="PF13855">
    <property type="entry name" value="LRR_8"/>
    <property type="match status" value="3"/>
</dbReference>
<dbReference type="AlphaFoldDB" id="A0A4Y2M9W6"/>
<dbReference type="SMART" id="SM00369">
    <property type="entry name" value="LRR_TYP"/>
    <property type="match status" value="13"/>
</dbReference>
<organism evidence="15 16">
    <name type="scientific">Araneus ventricosus</name>
    <name type="common">Orbweaver spider</name>
    <name type="synonym">Epeira ventricosa</name>
    <dbReference type="NCBI Taxonomy" id="182803"/>
    <lineage>
        <taxon>Eukaryota</taxon>
        <taxon>Metazoa</taxon>
        <taxon>Ecdysozoa</taxon>
        <taxon>Arthropoda</taxon>
        <taxon>Chelicerata</taxon>
        <taxon>Arachnida</taxon>
        <taxon>Araneae</taxon>
        <taxon>Araneomorphae</taxon>
        <taxon>Entelegynae</taxon>
        <taxon>Araneoidea</taxon>
        <taxon>Araneidae</taxon>
        <taxon>Araneus</taxon>
    </lineage>
</organism>
<feature type="domain" description="Ig-like" evidence="13">
    <location>
        <begin position="627"/>
        <end position="725"/>
    </location>
</feature>
<accession>A0A4Y2M9W6</accession>
<feature type="transmembrane region" description="Helical" evidence="12">
    <location>
        <begin position="930"/>
        <end position="952"/>
    </location>
</feature>
<comment type="subcellular location">
    <subcellularLocation>
        <location evidence="1">Cell membrane</location>
    </subcellularLocation>
</comment>
<evidence type="ECO:0000256" key="8">
    <source>
        <dbReference type="ARBA" id="ARBA00023136"/>
    </source>
</evidence>
<dbReference type="SMART" id="SM00408">
    <property type="entry name" value="IGc2"/>
    <property type="match status" value="3"/>
</dbReference>
<dbReference type="InterPro" id="IPR036179">
    <property type="entry name" value="Ig-like_dom_sf"/>
</dbReference>
<evidence type="ECO:0000256" key="9">
    <source>
        <dbReference type="ARBA" id="ARBA00023157"/>
    </source>
</evidence>
<dbReference type="SMART" id="SM00365">
    <property type="entry name" value="LRR_SD22"/>
    <property type="match status" value="8"/>
</dbReference>
<keyword evidence="9" id="KW-1015">Disulfide bond</keyword>
<dbReference type="FunFam" id="2.60.40.10:FF:000150">
    <property type="entry name" value="Leucine rich repeats and immunoglobulin like domains 3"/>
    <property type="match status" value="1"/>
</dbReference>
<dbReference type="InterPro" id="IPR013783">
    <property type="entry name" value="Ig-like_fold"/>
</dbReference>
<gene>
    <name evidence="15" type="primary">LRIG3_3</name>
    <name evidence="14" type="synonym">LRIG3_0</name>
    <name evidence="15" type="ORF">AVEN_178645_1</name>
    <name evidence="14" type="ORF">AVEN_269246_1</name>
</gene>
<dbReference type="GO" id="GO:0005886">
    <property type="term" value="C:plasma membrane"/>
    <property type="evidence" value="ECO:0007669"/>
    <property type="project" value="UniProtKB-SubCell"/>
</dbReference>
<evidence type="ECO:0000256" key="12">
    <source>
        <dbReference type="SAM" id="Phobius"/>
    </source>
</evidence>
<feature type="domain" description="Ig-like" evidence="13">
    <location>
        <begin position="730"/>
        <end position="820"/>
    </location>
</feature>
<feature type="region of interest" description="Disordered" evidence="11">
    <location>
        <begin position="996"/>
        <end position="1020"/>
    </location>
</feature>
<feature type="region of interest" description="Disordered" evidence="11">
    <location>
        <begin position="1119"/>
        <end position="1141"/>
    </location>
</feature>
<keyword evidence="2" id="KW-1003">Cell membrane</keyword>
<dbReference type="InterPro" id="IPR003599">
    <property type="entry name" value="Ig_sub"/>
</dbReference>
<name>A0A4Y2M9W6_ARAVE</name>
<dbReference type="InterPro" id="IPR001611">
    <property type="entry name" value="Leu-rich_rpt"/>
</dbReference>
<feature type="compositionally biased region" description="Basic and acidic residues" evidence="11">
    <location>
        <begin position="1121"/>
        <end position="1138"/>
    </location>
</feature>
<evidence type="ECO:0000256" key="4">
    <source>
        <dbReference type="ARBA" id="ARBA00022692"/>
    </source>
</evidence>
<dbReference type="SMART" id="SM00409">
    <property type="entry name" value="IG"/>
    <property type="match status" value="3"/>
</dbReference>
<dbReference type="PROSITE" id="PS50835">
    <property type="entry name" value="IG_LIKE"/>
    <property type="match status" value="3"/>
</dbReference>
<dbReference type="InterPro" id="IPR007110">
    <property type="entry name" value="Ig-like_dom"/>
</dbReference>
<dbReference type="FunFam" id="2.60.40.10:FF:000161">
    <property type="entry name" value="Leucine rich repeats and immunoglobulin like domains 2"/>
    <property type="match status" value="1"/>
</dbReference>
<dbReference type="Proteomes" id="UP000499080">
    <property type="component" value="Unassembled WGS sequence"/>
</dbReference>
<evidence type="ECO:0000256" key="7">
    <source>
        <dbReference type="ARBA" id="ARBA00022989"/>
    </source>
</evidence>
<dbReference type="OrthoDB" id="5917255at2759"/>
<dbReference type="SUPFAM" id="SSF48726">
    <property type="entry name" value="Immunoglobulin"/>
    <property type="match status" value="3"/>
</dbReference>
<keyword evidence="8 12" id="KW-0472">Membrane</keyword>
<dbReference type="FunFam" id="3.80.10.10:FF:000023">
    <property type="entry name" value="Leucine rich repeats and immunoglobulin like domains 3"/>
    <property type="match status" value="1"/>
</dbReference>
<dbReference type="PANTHER" id="PTHR45842:SF12">
    <property type="entry name" value="KEKKON 5, ISOFORM A"/>
    <property type="match status" value="1"/>
</dbReference>
<evidence type="ECO:0000313" key="15">
    <source>
        <dbReference type="EMBL" id="GBN23180.1"/>
    </source>
</evidence>
<dbReference type="EMBL" id="BGPR01006963">
    <property type="protein sequence ID" value="GBN23180.1"/>
    <property type="molecule type" value="Genomic_DNA"/>
</dbReference>
<sequence>MRLCASSTIPFLDGRGRNGVSSFAARRSELGNEIVYESRSPSAHDCHCGRRRDGTRCRCTCVRLPRCYRVEKRACLPHSLAHHPPHTVRCCRWARFIRVFFSSSAPLYLHPFISPSAHYSGRPTRICRFCPLVPVRGVRFNTCPTFGGPLLMDDDPGSFAVVEVSLVLFTILVAAHVEEGLRLSRILPHREVTYIGRLQETALTAAEVIKRDLSHNQLRIVNSTIFHPLGSLQKLIINHNHLVELPEFGRSLPLEFVSVSHNEIHSLNSSILEDLPKIHTMDLSFNNLVDLPANTFGNSSSMHHLILSHNRLVSLEKGLFDNLTSLESLKLSKNKLSSIPKELFRQLSSLQHLEINSNSLTQIEGLSFQGLASLATLKLRHSGISYLQDGSFYGLSNIKKLQLDNNNIKKVTKGWLYGLNSLQRLYINNNNISEIEDDAWDSGRRLLELDMSFNKLQSISSKSFDKLYALKRLILSDNLITYIEEDSFRSLASLQYLELKNNEVSWIIEDTGKVFAGLVRLKYLGLANNKIKSVVRRAFSGLNRLETLNMTRNEITTVEENAFDDLTHLHELYLNTSYLLCDCNLAWMSKEFHFKVHAVCGYPERLQGISVMEISPTEMVCESSPKPVIIKEPPTKITLKGENVTLECQARSSGNSEMKFHWRKDGKLLQSVRHPTRNFSIRQGNYTISTSILNIRNIQDEDEGRYQCVISNAFGSVYSGKARITVHVFPVFTKIPADIAIKTGSTARLECGARGQPRPDISWQKDGGIEDFPAARERRMHVMPTDDVFFIVSVKPSDTGVYSCTAQNVAGTIVANATLTVLETPSFVKKMEDKETRAGETTVLECLASGSPRPKLKWTKDGGPLYATERHFFTAGNQLLIIVQTQSSDAGSYTCEMSNTLGTERGSSHLKVLQVNQNGFPVEENHTTTGVIVIAVVICIVGTSIVWVIIIYHTRKRSEEYPQAATSSSAHSSDLVPYSSCSGMCPKDYMKPAGRNMFLDSHSGHSKDSGTGDSGQQSSDDLLLEDDHGLLIEARAPSKFGGIPIMGNLLSEPENGEGSDALREVYVSRNSSVSKEQVPLLQTFRTSRKNSDQLHPVLNEPVQRSFSVGQLGGVPATLCDPPRESFLRTDSDTTERDSGFSTLPRSVTLASVSNWSGDSPRFRRLPKDIPNDSGSFSIAGDEAQELANRCRSITALPTHVVVTSKSCTCVPSAVATKT</sequence>
<evidence type="ECO:0000256" key="10">
    <source>
        <dbReference type="ARBA" id="ARBA00023180"/>
    </source>
</evidence>
<evidence type="ECO:0000313" key="16">
    <source>
        <dbReference type="Proteomes" id="UP000499080"/>
    </source>
</evidence>